<comment type="subcellular location">
    <subcellularLocation>
        <location evidence="1">Nucleus</location>
    </subcellularLocation>
</comment>
<name>A0A1Y3B2B2_EURMA</name>
<dbReference type="AlphaFoldDB" id="A0A1Y3B2B2"/>
<feature type="non-terminal residue" evidence="3">
    <location>
        <position position="179"/>
    </location>
</feature>
<evidence type="ECO:0000313" key="4">
    <source>
        <dbReference type="Proteomes" id="UP000194236"/>
    </source>
</evidence>
<dbReference type="Gene3D" id="1.25.40.10">
    <property type="entry name" value="Tetratricopeptide repeat domain"/>
    <property type="match status" value="1"/>
</dbReference>
<dbReference type="InterPro" id="IPR033053">
    <property type="entry name" value="Hir3/CABIN1"/>
</dbReference>
<organism evidence="3 4">
    <name type="scientific">Euroglyphus maynei</name>
    <name type="common">Mayne's house dust mite</name>
    <dbReference type="NCBI Taxonomy" id="6958"/>
    <lineage>
        <taxon>Eukaryota</taxon>
        <taxon>Metazoa</taxon>
        <taxon>Ecdysozoa</taxon>
        <taxon>Arthropoda</taxon>
        <taxon>Chelicerata</taxon>
        <taxon>Arachnida</taxon>
        <taxon>Acari</taxon>
        <taxon>Acariformes</taxon>
        <taxon>Sarcoptiformes</taxon>
        <taxon>Astigmata</taxon>
        <taxon>Psoroptidia</taxon>
        <taxon>Analgoidea</taxon>
        <taxon>Pyroglyphidae</taxon>
        <taxon>Pyroglyphinae</taxon>
        <taxon>Euroglyphus</taxon>
    </lineage>
</organism>
<evidence type="ECO:0000256" key="2">
    <source>
        <dbReference type="ARBA" id="ARBA00023242"/>
    </source>
</evidence>
<dbReference type="SUPFAM" id="SSF48452">
    <property type="entry name" value="TPR-like"/>
    <property type="match status" value="1"/>
</dbReference>
<feature type="non-terminal residue" evidence="3">
    <location>
        <position position="1"/>
    </location>
</feature>
<protein>
    <submittedName>
        <fullName evidence="3">Uncharacterized protein</fullName>
    </submittedName>
</protein>
<dbReference type="Proteomes" id="UP000194236">
    <property type="component" value="Unassembled WGS sequence"/>
</dbReference>
<proteinExistence type="predicted"/>
<gene>
    <name evidence="3" type="ORF">BLA29_012489</name>
</gene>
<accession>A0A1Y3B2B2</accession>
<dbReference type="InterPro" id="IPR011990">
    <property type="entry name" value="TPR-like_helical_dom_sf"/>
</dbReference>
<dbReference type="OrthoDB" id="6376137at2759"/>
<dbReference type="PANTHER" id="PTHR15502:SF7">
    <property type="entry name" value="CALCINEURIN-BINDING PROTEIN CABIN-1"/>
    <property type="match status" value="1"/>
</dbReference>
<dbReference type="GO" id="GO:0006325">
    <property type="term" value="P:chromatin organization"/>
    <property type="evidence" value="ECO:0007669"/>
    <property type="project" value="InterPro"/>
</dbReference>
<reference evidence="3 4" key="1">
    <citation type="submission" date="2017-03" db="EMBL/GenBank/DDBJ databases">
        <title>Genome Survey of Euroglyphus maynei.</title>
        <authorList>
            <person name="Arlian L.G."/>
            <person name="Morgan M.S."/>
            <person name="Rider S.D."/>
        </authorList>
    </citation>
    <scope>NUCLEOTIDE SEQUENCE [LARGE SCALE GENOMIC DNA]</scope>
    <source>
        <strain evidence="3">Arlian Lab</strain>
        <tissue evidence="3">Whole body</tissue>
    </source>
</reference>
<dbReference type="GO" id="GO:0005634">
    <property type="term" value="C:nucleus"/>
    <property type="evidence" value="ECO:0007669"/>
    <property type="project" value="UniProtKB-SubCell"/>
</dbReference>
<dbReference type="GO" id="GO:0031491">
    <property type="term" value="F:nucleosome binding"/>
    <property type="evidence" value="ECO:0007669"/>
    <property type="project" value="TreeGrafter"/>
</dbReference>
<dbReference type="PANTHER" id="PTHR15502">
    <property type="entry name" value="CALCINEURIN-BINDING PROTEIN CABIN 1-RELATED"/>
    <property type="match status" value="1"/>
</dbReference>
<keyword evidence="4" id="KW-1185">Reference proteome</keyword>
<dbReference type="EMBL" id="MUJZ01049115">
    <property type="protein sequence ID" value="OTF74003.1"/>
    <property type="molecule type" value="Genomic_DNA"/>
</dbReference>
<sequence length="179" mass="21302">DNTPKIKDPFLLKRLKYLTYKNLGLFKDDLDYLLDALEIDDTDINLWLTCGRKSRLKMNYIQAKRCFERAFNYNPSNFVAIDNLIDLYFITENLYRCVNVCLRGLEMNDDYSKAKILLNESIRLMPPIINDMNDEQKLLITTVLGGENHEFDNDERLIRMVPDIIQPLERLKFEYFRQC</sequence>
<evidence type="ECO:0000313" key="3">
    <source>
        <dbReference type="EMBL" id="OTF74003.1"/>
    </source>
</evidence>
<comment type="caution">
    <text evidence="3">The sequence shown here is derived from an EMBL/GenBank/DDBJ whole genome shotgun (WGS) entry which is preliminary data.</text>
</comment>
<evidence type="ECO:0000256" key="1">
    <source>
        <dbReference type="ARBA" id="ARBA00004123"/>
    </source>
</evidence>
<keyword evidence="2" id="KW-0539">Nucleus</keyword>